<feature type="transmembrane region" description="Helical" evidence="8">
    <location>
        <begin position="72"/>
        <end position="105"/>
    </location>
</feature>
<gene>
    <name evidence="9" type="ORF">MOVS_09595</name>
    <name evidence="10" type="ORF">NCTC11227_01996</name>
</gene>
<comment type="similarity">
    <text evidence="2 8">Belongs to the 4-toluene sulfonate uptake permease (TSUP) (TC 2.A.102) family.</text>
</comment>
<keyword evidence="11" id="KW-1185">Reference proteome</keyword>
<evidence type="ECO:0000256" key="1">
    <source>
        <dbReference type="ARBA" id="ARBA00004651"/>
    </source>
</evidence>
<dbReference type="Proteomes" id="UP000255102">
    <property type="component" value="Unassembled WGS sequence"/>
</dbReference>
<evidence type="ECO:0000313" key="11">
    <source>
        <dbReference type="Proteomes" id="UP000076765"/>
    </source>
</evidence>
<proteinExistence type="inferred from homology"/>
<keyword evidence="6 8" id="KW-1133">Transmembrane helix</keyword>
<dbReference type="PANTHER" id="PTHR30269">
    <property type="entry name" value="TRANSMEMBRANE PROTEIN YFCA"/>
    <property type="match status" value="1"/>
</dbReference>
<evidence type="ECO:0000256" key="7">
    <source>
        <dbReference type="ARBA" id="ARBA00023136"/>
    </source>
</evidence>
<evidence type="ECO:0000256" key="6">
    <source>
        <dbReference type="ARBA" id="ARBA00022989"/>
    </source>
</evidence>
<evidence type="ECO:0000313" key="9">
    <source>
        <dbReference type="EMBL" id="ANB92178.1"/>
    </source>
</evidence>
<reference evidence="9 11" key="1">
    <citation type="submission" date="2015-04" db="EMBL/GenBank/DDBJ databases">
        <authorList>
            <person name="Calcutt M.J."/>
            <person name="Foecking M.F."/>
        </authorList>
    </citation>
    <scope>NUCLEOTIDE SEQUENCE [LARGE SCALE GENOMIC DNA]</scope>
    <source>
        <strain evidence="9 11">199/55</strain>
    </source>
</reference>
<evidence type="ECO:0000256" key="3">
    <source>
        <dbReference type="ARBA" id="ARBA00022448"/>
    </source>
</evidence>
<keyword evidence="3" id="KW-0813">Transport</keyword>
<comment type="subcellular location">
    <subcellularLocation>
        <location evidence="1 8">Cell membrane</location>
        <topology evidence="1 8">Multi-pass membrane protein</topology>
    </subcellularLocation>
</comment>
<dbReference type="EMBL" id="UGPW01000001">
    <property type="protein sequence ID" value="STY87969.1"/>
    <property type="molecule type" value="Genomic_DNA"/>
</dbReference>
<protein>
    <recommendedName>
        <fullName evidence="8">Probable membrane transporter protein</fullName>
    </recommendedName>
</protein>
<dbReference type="InterPro" id="IPR002781">
    <property type="entry name" value="TM_pro_TauE-like"/>
</dbReference>
<evidence type="ECO:0000256" key="4">
    <source>
        <dbReference type="ARBA" id="ARBA00022475"/>
    </source>
</evidence>
<dbReference type="PANTHER" id="PTHR30269:SF37">
    <property type="entry name" value="MEMBRANE TRANSPORTER PROTEIN"/>
    <property type="match status" value="1"/>
</dbReference>
<dbReference type="AlphaFoldDB" id="A0A378PSS4"/>
<feature type="transmembrane region" description="Helical" evidence="8">
    <location>
        <begin position="157"/>
        <end position="175"/>
    </location>
</feature>
<evidence type="ECO:0000256" key="8">
    <source>
        <dbReference type="RuleBase" id="RU363041"/>
    </source>
</evidence>
<dbReference type="InterPro" id="IPR052017">
    <property type="entry name" value="TSUP"/>
</dbReference>
<dbReference type="GO" id="GO:0005886">
    <property type="term" value="C:plasma membrane"/>
    <property type="evidence" value="ECO:0007669"/>
    <property type="project" value="UniProtKB-SubCell"/>
</dbReference>
<dbReference type="STRING" id="29433.MOVS_09595"/>
<dbReference type="KEGG" id="moi:MOVS_09595"/>
<dbReference type="Pfam" id="PF01925">
    <property type="entry name" value="TauE"/>
    <property type="match status" value="1"/>
</dbReference>
<evidence type="ECO:0000313" key="12">
    <source>
        <dbReference type="Proteomes" id="UP000255102"/>
    </source>
</evidence>
<evidence type="ECO:0000256" key="2">
    <source>
        <dbReference type="ARBA" id="ARBA00009142"/>
    </source>
</evidence>
<reference evidence="10 12" key="2">
    <citation type="submission" date="2018-06" db="EMBL/GenBank/DDBJ databases">
        <authorList>
            <consortium name="Pathogen Informatics"/>
            <person name="Doyle S."/>
        </authorList>
    </citation>
    <scope>NUCLEOTIDE SEQUENCE [LARGE SCALE GENOMIC DNA]</scope>
    <source>
        <strain evidence="10 12">NCTC11227</strain>
    </source>
</reference>
<dbReference type="RefSeq" id="WP_063514729.1">
    <property type="nucleotide sequence ID" value="NZ_CP011158.1"/>
</dbReference>
<feature type="transmembrane region" description="Helical" evidence="8">
    <location>
        <begin position="125"/>
        <end position="145"/>
    </location>
</feature>
<feature type="transmembrane region" description="Helical" evidence="8">
    <location>
        <begin position="216"/>
        <end position="234"/>
    </location>
</feature>
<organism evidence="10 12">
    <name type="scientific">Moraxella ovis</name>
    <dbReference type="NCBI Taxonomy" id="29433"/>
    <lineage>
        <taxon>Bacteria</taxon>
        <taxon>Pseudomonadati</taxon>
        <taxon>Pseudomonadota</taxon>
        <taxon>Gammaproteobacteria</taxon>
        <taxon>Moraxellales</taxon>
        <taxon>Moraxellaceae</taxon>
        <taxon>Moraxella</taxon>
    </lineage>
</organism>
<name>A0A378PSS4_9GAMM</name>
<dbReference type="Proteomes" id="UP000076765">
    <property type="component" value="Chromosome"/>
</dbReference>
<keyword evidence="7 8" id="KW-0472">Membrane</keyword>
<evidence type="ECO:0000313" key="10">
    <source>
        <dbReference type="EMBL" id="STY87969.1"/>
    </source>
</evidence>
<sequence>MSELLLSFINFLTSTMTGITGLGGGMILAGVMPMFLPTVAIIPVHGATQFASNASRAWFGRRHVDMTYIKPYLIGTLIGAVVFGILVRFIKLLDLIPLLIGFYILLTQWSHKFNELLKSFENFGMIGFLQTGIGLFVGAPGPMHMPLLIKKYNNNHVVVSTASAMISIVHLIKLIMYVSMGFVFVDYWQVIVMMIIGAIIGSWVGTKLRHRMPMPWLKRILPWLLTIIAIKIIADNAIKLNFAWG</sequence>
<evidence type="ECO:0000256" key="5">
    <source>
        <dbReference type="ARBA" id="ARBA00022692"/>
    </source>
</evidence>
<dbReference type="EMBL" id="CP011158">
    <property type="protein sequence ID" value="ANB92178.1"/>
    <property type="molecule type" value="Genomic_DNA"/>
</dbReference>
<accession>A0A378PSS4</accession>
<keyword evidence="4 8" id="KW-1003">Cell membrane</keyword>
<keyword evidence="5 8" id="KW-0812">Transmembrane</keyword>
<feature type="transmembrane region" description="Helical" evidence="8">
    <location>
        <begin position="187"/>
        <end position="204"/>
    </location>
</feature>